<accession>A0A2N0NAV4</accession>
<dbReference type="AlphaFoldDB" id="A0A2N0NAV4"/>
<reference evidence="1 2" key="2">
    <citation type="submission" date="2017-09" db="EMBL/GenBank/DDBJ databases">
        <title>Extensive intraspecific genome diversity in a model arbuscular mycorrhizal fungus.</title>
        <authorList>
            <person name="Chen E.C."/>
            <person name="Morin E."/>
            <person name="Beaudet D."/>
            <person name="Noel J."/>
            <person name="Ndikumana S."/>
            <person name="Charron P."/>
            <person name="St-Onge C."/>
            <person name="Giorgi J."/>
            <person name="Grigoriev I.V."/>
            <person name="Roux C."/>
            <person name="Martin F.M."/>
            <person name="Corradi N."/>
        </authorList>
    </citation>
    <scope>NUCLEOTIDE SEQUENCE [LARGE SCALE GENOMIC DNA]</scope>
    <source>
        <strain evidence="1 2">A5</strain>
    </source>
</reference>
<evidence type="ECO:0000313" key="1">
    <source>
        <dbReference type="EMBL" id="PKB91706.1"/>
    </source>
</evidence>
<gene>
    <name evidence="1" type="ORF">RhiirA5_447908</name>
</gene>
<dbReference type="EMBL" id="LLXJ01014135">
    <property type="protein sequence ID" value="PKB91706.1"/>
    <property type="molecule type" value="Genomic_DNA"/>
</dbReference>
<comment type="caution">
    <text evidence="1">The sequence shown here is derived from an EMBL/GenBank/DDBJ whole genome shotgun (WGS) entry which is preliminary data.</text>
</comment>
<proteinExistence type="predicted"/>
<feature type="non-terminal residue" evidence="1">
    <location>
        <position position="104"/>
    </location>
</feature>
<reference evidence="1 2" key="1">
    <citation type="submission" date="2016-04" db="EMBL/GenBank/DDBJ databases">
        <title>Genome analyses suggest a sexual origin of heterokaryosis in a supposedly ancient asexual fungus.</title>
        <authorList>
            <person name="Ropars J."/>
            <person name="Sedzielewska K."/>
            <person name="Noel J."/>
            <person name="Charron P."/>
            <person name="Farinelli L."/>
            <person name="Marton T."/>
            <person name="Kruger M."/>
            <person name="Pelin A."/>
            <person name="Brachmann A."/>
            <person name="Corradi N."/>
        </authorList>
    </citation>
    <scope>NUCLEOTIDE SEQUENCE [LARGE SCALE GENOMIC DNA]</scope>
    <source>
        <strain evidence="1 2">A5</strain>
    </source>
</reference>
<evidence type="ECO:0000313" key="2">
    <source>
        <dbReference type="Proteomes" id="UP000232722"/>
    </source>
</evidence>
<sequence length="104" mass="11663">MKIPIPVQDRDPILDPAITIPLRTVPTTVTIIPTLLDPMLLEVATGPTILIIISGTMKFLPAQIKEIANTLHTLEETVLWMNDTIAVHEYRLSELESMMNYDNP</sequence>
<organism evidence="1 2">
    <name type="scientific">Rhizophagus irregularis</name>
    <dbReference type="NCBI Taxonomy" id="588596"/>
    <lineage>
        <taxon>Eukaryota</taxon>
        <taxon>Fungi</taxon>
        <taxon>Fungi incertae sedis</taxon>
        <taxon>Mucoromycota</taxon>
        <taxon>Glomeromycotina</taxon>
        <taxon>Glomeromycetes</taxon>
        <taxon>Glomerales</taxon>
        <taxon>Glomeraceae</taxon>
        <taxon>Rhizophagus</taxon>
    </lineage>
</organism>
<name>A0A2N0NAV4_9GLOM</name>
<protein>
    <submittedName>
        <fullName evidence="1">Uncharacterized protein</fullName>
    </submittedName>
</protein>
<dbReference type="Proteomes" id="UP000232722">
    <property type="component" value="Unassembled WGS sequence"/>
</dbReference>